<feature type="domain" description="MacB-like periplasmic core" evidence="8">
    <location>
        <begin position="20"/>
        <end position="239"/>
    </location>
</feature>
<keyword evidence="3 6" id="KW-0812">Transmembrane</keyword>
<feature type="transmembrane region" description="Helical" evidence="6">
    <location>
        <begin position="749"/>
        <end position="769"/>
    </location>
</feature>
<evidence type="ECO:0000313" key="9">
    <source>
        <dbReference type="EMBL" id="MBN7800338.1"/>
    </source>
</evidence>
<evidence type="ECO:0000256" key="2">
    <source>
        <dbReference type="ARBA" id="ARBA00022475"/>
    </source>
</evidence>
<keyword evidence="5 6" id="KW-0472">Membrane</keyword>
<accession>A0ABS3BM04</accession>
<evidence type="ECO:0000256" key="6">
    <source>
        <dbReference type="SAM" id="Phobius"/>
    </source>
</evidence>
<gene>
    <name evidence="9" type="ORF">J0A67_05665</name>
</gene>
<feature type="domain" description="ABC3 transporter permease C-terminal" evidence="7">
    <location>
        <begin position="285"/>
        <end position="401"/>
    </location>
</feature>
<feature type="transmembrane region" description="Helical" evidence="6">
    <location>
        <begin position="666"/>
        <end position="687"/>
    </location>
</feature>
<keyword evidence="4 6" id="KW-1133">Transmembrane helix</keyword>
<dbReference type="RefSeq" id="WP_206568289.1">
    <property type="nucleotide sequence ID" value="NZ_JAFKCW010000001.1"/>
</dbReference>
<dbReference type="Pfam" id="PF02687">
    <property type="entry name" value="FtsX"/>
    <property type="match status" value="2"/>
</dbReference>
<dbReference type="InterPro" id="IPR025857">
    <property type="entry name" value="MacB_PCD"/>
</dbReference>
<dbReference type="PANTHER" id="PTHR30572:SF18">
    <property type="entry name" value="ABC-TYPE MACROLIDE FAMILY EXPORT SYSTEM PERMEASE COMPONENT 2"/>
    <property type="match status" value="1"/>
</dbReference>
<evidence type="ECO:0000256" key="4">
    <source>
        <dbReference type="ARBA" id="ARBA00022989"/>
    </source>
</evidence>
<feature type="transmembrane region" description="Helical" evidence="6">
    <location>
        <begin position="417"/>
        <end position="441"/>
    </location>
</feature>
<dbReference type="Pfam" id="PF12704">
    <property type="entry name" value="MacB_PCD"/>
    <property type="match status" value="1"/>
</dbReference>
<evidence type="ECO:0000259" key="7">
    <source>
        <dbReference type="Pfam" id="PF02687"/>
    </source>
</evidence>
<keyword evidence="2" id="KW-1003">Cell membrane</keyword>
<dbReference type="PANTHER" id="PTHR30572">
    <property type="entry name" value="MEMBRANE COMPONENT OF TRANSPORTER-RELATED"/>
    <property type="match status" value="1"/>
</dbReference>
<evidence type="ECO:0000256" key="1">
    <source>
        <dbReference type="ARBA" id="ARBA00004651"/>
    </source>
</evidence>
<feature type="domain" description="ABC3 transporter permease C-terminal" evidence="7">
    <location>
        <begin position="665"/>
        <end position="775"/>
    </location>
</feature>
<keyword evidence="10" id="KW-1185">Reference proteome</keyword>
<dbReference type="PROSITE" id="PS51257">
    <property type="entry name" value="PROKAR_LIPOPROTEIN"/>
    <property type="match status" value="1"/>
</dbReference>
<evidence type="ECO:0000256" key="3">
    <source>
        <dbReference type="ARBA" id="ARBA00022692"/>
    </source>
</evidence>
<protein>
    <submittedName>
        <fullName evidence="9">ABC transporter permease</fullName>
    </submittedName>
</protein>
<feature type="transmembrane region" description="Helical" evidence="6">
    <location>
        <begin position="707"/>
        <end position="729"/>
    </location>
</feature>
<evidence type="ECO:0000259" key="8">
    <source>
        <dbReference type="Pfam" id="PF12704"/>
    </source>
</evidence>
<proteinExistence type="predicted"/>
<feature type="transmembrane region" description="Helical" evidence="6">
    <location>
        <begin position="372"/>
        <end position="396"/>
    </location>
</feature>
<feature type="transmembrane region" description="Helical" evidence="6">
    <location>
        <begin position="282"/>
        <end position="301"/>
    </location>
</feature>
<reference evidence="9 10" key="1">
    <citation type="submission" date="2021-03" db="EMBL/GenBank/DDBJ databases">
        <title>novel species isolated from a fishpond in China.</title>
        <authorList>
            <person name="Lu H."/>
            <person name="Cai Z."/>
        </authorList>
    </citation>
    <scope>NUCLEOTIDE SEQUENCE [LARGE SCALE GENOMIC DNA]</scope>
    <source>
        <strain evidence="9 10">JCM 31546</strain>
    </source>
</reference>
<organism evidence="9 10">
    <name type="scientific">Algoriphagus aestuariicola</name>
    <dbReference type="NCBI Taxonomy" id="1852016"/>
    <lineage>
        <taxon>Bacteria</taxon>
        <taxon>Pseudomonadati</taxon>
        <taxon>Bacteroidota</taxon>
        <taxon>Cytophagia</taxon>
        <taxon>Cytophagales</taxon>
        <taxon>Cyclobacteriaceae</taxon>
        <taxon>Algoriphagus</taxon>
    </lineage>
</organism>
<name>A0ABS3BM04_9BACT</name>
<sequence length="786" mass="87917">MFRNYLKIALRNLLRNKGFSITNILGLTIGCASTLFILLWVHDELTFNKFHQNYENIYQVMANRNYNEEIFTDQNMVLPLANAIQSELPEVEQAVTATFSESHILGNGETKARKIGITASDNFFKVLSWEFLEGNEATALPDASSIVLTESTAKSLFGTEDPMHKTVKLDNATELTVTGILKDIPSNSTFQFDYIHAFNYSDEGLLRSLTNWTNSSWNVFLKVPPGTDEKELSEKITALKIRNSPNDKGISEYFAFPMSKWRLYAEFKEGVNTGGMIQYVKMFSIIAVIMLLVACVNFMNLSTARSERRAKEVGIRKTLGSDKKQLMLQFFFESMLLTLSAFFLSLLVVLLLMPYFNELVVKKLTLDLSSPIFWIISGVIVVFTGMVAGSYPALYLSSFSPVKVLKGTFLAGEKAVLPRNILVVGQFVASILLISGTLIVYQQIQYIKNRDMGYNPNNLVMVSSSDDIQKNFSVIKDELLKSGKIQGVTRTFSPITSVWWRSPAPSWEGKPTDMNLLMAGLYTDVGFSETMGVKMIQGNDFTGMPSDSTSLILNRAAVEAMGLKEPVGTQMRYNGETYNVIGVTENVVMDSPFKPVEPMMIFFSPEITYSISVRFKDGIPVQDGLLAMEEVFKTYNPSVPFEYQFVDQEFGRKFVSEELVSKLTNIFAALTIFVCCIGLAGLASYTIEKRFREIGIRKVLGASVPQVLLLISSDFLKLVLIAFCIAAPLAYWKMGEWLETYTYHVTMNFWLFIGVGGLVLFLALAVVTANTMKAALANPVKSLKSE</sequence>
<comment type="caution">
    <text evidence="9">The sequence shown here is derived from an EMBL/GenBank/DDBJ whole genome shotgun (WGS) entry which is preliminary data.</text>
</comment>
<feature type="transmembrane region" description="Helical" evidence="6">
    <location>
        <begin position="21"/>
        <end position="41"/>
    </location>
</feature>
<dbReference type="EMBL" id="JAFKCW010000001">
    <property type="protein sequence ID" value="MBN7800338.1"/>
    <property type="molecule type" value="Genomic_DNA"/>
</dbReference>
<dbReference type="Proteomes" id="UP000664698">
    <property type="component" value="Unassembled WGS sequence"/>
</dbReference>
<dbReference type="InterPro" id="IPR003838">
    <property type="entry name" value="ABC3_permease_C"/>
</dbReference>
<evidence type="ECO:0000256" key="5">
    <source>
        <dbReference type="ARBA" id="ARBA00023136"/>
    </source>
</evidence>
<feature type="transmembrane region" description="Helical" evidence="6">
    <location>
        <begin position="326"/>
        <end position="352"/>
    </location>
</feature>
<evidence type="ECO:0000313" key="10">
    <source>
        <dbReference type="Proteomes" id="UP000664698"/>
    </source>
</evidence>
<dbReference type="InterPro" id="IPR050250">
    <property type="entry name" value="Macrolide_Exporter_MacB"/>
</dbReference>
<comment type="subcellular location">
    <subcellularLocation>
        <location evidence="1">Cell membrane</location>
        <topology evidence="1">Multi-pass membrane protein</topology>
    </subcellularLocation>
</comment>